<accession>A0A558HQG1</accession>
<dbReference type="Gene3D" id="1.10.287.470">
    <property type="entry name" value="Helix hairpin bin"/>
    <property type="match status" value="1"/>
</dbReference>
<reference evidence="5 6" key="1">
    <citation type="submission" date="2019-07" db="EMBL/GenBank/DDBJ databases">
        <title>Diversity of Bacteria from Kongsfjorden, Arctic.</title>
        <authorList>
            <person name="Yu Y."/>
        </authorList>
    </citation>
    <scope>NUCLEOTIDE SEQUENCE [LARGE SCALE GENOMIC DNA]</scope>
    <source>
        <strain evidence="5 6">SM1923</strain>
    </source>
</reference>
<dbReference type="Gene3D" id="2.40.30.170">
    <property type="match status" value="1"/>
</dbReference>
<dbReference type="Pfam" id="PF25954">
    <property type="entry name" value="Beta-barrel_RND_2"/>
    <property type="match status" value="1"/>
</dbReference>
<evidence type="ECO:0000313" key="5">
    <source>
        <dbReference type="EMBL" id="TVU71363.1"/>
    </source>
</evidence>
<evidence type="ECO:0000256" key="2">
    <source>
        <dbReference type="SAM" id="Coils"/>
    </source>
</evidence>
<protein>
    <submittedName>
        <fullName evidence="5">HlyD family secretion protein</fullName>
    </submittedName>
</protein>
<gene>
    <name evidence="5" type="ORF">FQP86_07575</name>
</gene>
<dbReference type="Gene3D" id="2.40.50.100">
    <property type="match status" value="1"/>
</dbReference>
<proteinExistence type="inferred from homology"/>
<dbReference type="Proteomes" id="UP000319941">
    <property type="component" value="Unassembled WGS sequence"/>
</dbReference>
<comment type="caution">
    <text evidence="5">The sequence shown here is derived from an EMBL/GenBank/DDBJ whole genome shotgun (WGS) entry which is preliminary data.</text>
</comment>
<evidence type="ECO:0000259" key="4">
    <source>
        <dbReference type="Pfam" id="PF25954"/>
    </source>
</evidence>
<dbReference type="RefSeq" id="WP_144727259.1">
    <property type="nucleotide sequence ID" value="NZ_CAWOWR010000097.1"/>
</dbReference>
<dbReference type="PANTHER" id="PTHR30386:SF24">
    <property type="entry name" value="MULTIDRUG RESISTANCE EFFLUX PUMP"/>
    <property type="match status" value="1"/>
</dbReference>
<dbReference type="Pfam" id="PF25917">
    <property type="entry name" value="BSH_RND"/>
    <property type="match status" value="1"/>
</dbReference>
<organism evidence="5 6">
    <name type="scientific">Cobetia crustatorum</name>
    <dbReference type="NCBI Taxonomy" id="553385"/>
    <lineage>
        <taxon>Bacteria</taxon>
        <taxon>Pseudomonadati</taxon>
        <taxon>Pseudomonadota</taxon>
        <taxon>Gammaproteobacteria</taxon>
        <taxon>Oceanospirillales</taxon>
        <taxon>Halomonadaceae</taxon>
        <taxon>Cobetia</taxon>
    </lineage>
</organism>
<feature type="domain" description="CusB-like beta-barrel" evidence="4">
    <location>
        <begin position="247"/>
        <end position="290"/>
    </location>
</feature>
<evidence type="ECO:0000313" key="6">
    <source>
        <dbReference type="Proteomes" id="UP000319941"/>
    </source>
</evidence>
<dbReference type="InterPro" id="IPR058625">
    <property type="entry name" value="MdtA-like_BSH"/>
</dbReference>
<evidence type="ECO:0000259" key="3">
    <source>
        <dbReference type="Pfam" id="PF25917"/>
    </source>
</evidence>
<dbReference type="SUPFAM" id="SSF111369">
    <property type="entry name" value="HlyD-like secretion proteins"/>
    <property type="match status" value="2"/>
</dbReference>
<dbReference type="PANTHER" id="PTHR30386">
    <property type="entry name" value="MEMBRANE FUSION SUBUNIT OF EMRAB-TOLC MULTIDRUG EFFLUX PUMP"/>
    <property type="match status" value="1"/>
</dbReference>
<keyword evidence="2" id="KW-0175">Coiled coil</keyword>
<feature type="coiled-coil region" evidence="2">
    <location>
        <begin position="136"/>
        <end position="205"/>
    </location>
</feature>
<feature type="domain" description="Multidrug resistance protein MdtA-like barrel-sandwich hybrid" evidence="3">
    <location>
        <begin position="46"/>
        <end position="240"/>
    </location>
</feature>
<name>A0A558HQG1_9GAMM</name>
<dbReference type="PRINTS" id="PR01490">
    <property type="entry name" value="RTXTOXIND"/>
</dbReference>
<dbReference type="GO" id="GO:0055085">
    <property type="term" value="P:transmembrane transport"/>
    <property type="evidence" value="ECO:0007669"/>
    <property type="project" value="InterPro"/>
</dbReference>
<dbReference type="EMBL" id="VNFH01000004">
    <property type="protein sequence ID" value="TVU71363.1"/>
    <property type="molecule type" value="Genomic_DNA"/>
</dbReference>
<dbReference type="AlphaFoldDB" id="A0A558HQG1"/>
<sequence>MNKTRTTLLLSVLALLLVATYAGLYWKGHDGREATNNAYVRADSMMVTTRVSGQINKVLVEDNEVVKQGQVLATLDDRDYQASLHSAQADLAAQQAAVGDLDANIERQHAVVQQSIAEVKATQASLRYARNDAKRYRSLRMTNAASQQDKEKADEEQGIWEARLVQYQAAQRSAEKQIGVLEAQRVEAQAEVDRSRAALEQAELNTGYTTIRAPKDGIVTQRSLRVGAYVQPGSSLLAIVPHREAYVVANYLETQMAEMAPGLPVEMTLDSLPGKTFHGHVESIAPASNNAFSAVASENATGNFTKITQRLPVKIVFEPNQPDFDKVRIGMSVIAHVSTTQQY</sequence>
<keyword evidence="6" id="KW-1185">Reference proteome</keyword>
<dbReference type="OrthoDB" id="9811754at2"/>
<evidence type="ECO:0000256" key="1">
    <source>
        <dbReference type="ARBA" id="ARBA00009477"/>
    </source>
</evidence>
<dbReference type="InterPro" id="IPR050739">
    <property type="entry name" value="MFP"/>
</dbReference>
<comment type="similarity">
    <text evidence="1">Belongs to the membrane fusion protein (MFP) (TC 8.A.1) family.</text>
</comment>
<dbReference type="InterPro" id="IPR058792">
    <property type="entry name" value="Beta-barrel_RND_2"/>
</dbReference>